<evidence type="ECO:0000259" key="5">
    <source>
        <dbReference type="SMART" id="SM00471"/>
    </source>
</evidence>
<dbReference type="PANTHER" id="PTHR46246">
    <property type="entry name" value="GUANOSINE-3',5'-BIS(DIPHOSPHATE) 3'-PYROPHOSPHOHYDROLASE MESH1"/>
    <property type="match status" value="1"/>
</dbReference>
<dbReference type="GO" id="GO:0046872">
    <property type="term" value="F:metal ion binding"/>
    <property type="evidence" value="ECO:0007669"/>
    <property type="project" value="UniProtKB-KW"/>
</dbReference>
<dbReference type="STRING" id="1817756.A2140_03595"/>
<comment type="cofactor">
    <cofactor evidence="1">
        <name>Mn(2+)</name>
        <dbReference type="ChEBI" id="CHEBI:29035"/>
    </cofactor>
</comment>
<keyword evidence="4" id="KW-0464">Manganese</keyword>
<comment type="caution">
    <text evidence="6">The sequence shown here is derived from an EMBL/GenBank/DDBJ whole genome shotgun (WGS) entry which is preliminary data.</text>
</comment>
<protein>
    <submittedName>
        <fullName evidence="6">Phosphohydrolase</fullName>
    </submittedName>
</protein>
<gene>
    <name evidence="6" type="ORF">A2140_03595</name>
</gene>
<evidence type="ECO:0000256" key="3">
    <source>
        <dbReference type="ARBA" id="ARBA00022801"/>
    </source>
</evidence>
<evidence type="ECO:0000256" key="2">
    <source>
        <dbReference type="ARBA" id="ARBA00022723"/>
    </source>
</evidence>
<sequence>MTVNETDLNLLLKALAFAAHKHRDQRRKDIEASPYINHPISLANVLCNEGHVTDMEVICAALLHDTIEDTATTPSELLREFGPAIRDIVLEVSDDKSITDKAERKRLQVEHAAHASHKAKLVKLADKISNLRDIVVSPPVKWSLDRRQEYFDWAKQVIDRLRGVHAGLERVFDDAYAARP</sequence>
<dbReference type="GO" id="GO:0008893">
    <property type="term" value="F:guanosine-3',5'-bis(diphosphate) 3'-diphosphatase activity"/>
    <property type="evidence" value="ECO:0007669"/>
    <property type="project" value="TreeGrafter"/>
</dbReference>
<dbReference type="InterPro" id="IPR003607">
    <property type="entry name" value="HD/PDEase_dom"/>
</dbReference>
<reference evidence="6 7" key="1">
    <citation type="journal article" date="2016" name="Nat. Commun.">
        <title>Thousands of microbial genomes shed light on interconnected biogeochemical processes in an aquifer system.</title>
        <authorList>
            <person name="Anantharaman K."/>
            <person name="Brown C.T."/>
            <person name="Hug L.A."/>
            <person name="Sharon I."/>
            <person name="Castelle C.J."/>
            <person name="Probst A.J."/>
            <person name="Thomas B.C."/>
            <person name="Singh A."/>
            <person name="Wilkins M.J."/>
            <person name="Karaoz U."/>
            <person name="Brodie E.L."/>
            <person name="Williams K.H."/>
            <person name="Hubbard S.S."/>
            <person name="Banfield J.F."/>
        </authorList>
    </citation>
    <scope>NUCLEOTIDE SEQUENCE [LARGE SCALE GENOMIC DNA]</scope>
</reference>
<evidence type="ECO:0000256" key="4">
    <source>
        <dbReference type="ARBA" id="ARBA00023211"/>
    </source>
</evidence>
<dbReference type="PANTHER" id="PTHR46246:SF1">
    <property type="entry name" value="GUANOSINE-3',5'-BIS(DIPHOSPHATE) 3'-PYROPHOSPHOHYDROLASE MESH1"/>
    <property type="match status" value="1"/>
</dbReference>
<dbReference type="InterPro" id="IPR052194">
    <property type="entry name" value="MESH1"/>
</dbReference>
<accession>A0A1F6T7R1</accession>
<keyword evidence="2" id="KW-0479">Metal-binding</keyword>
<proteinExistence type="predicted"/>
<dbReference type="Pfam" id="PF13328">
    <property type="entry name" value="HD_4"/>
    <property type="match status" value="1"/>
</dbReference>
<dbReference type="Gene3D" id="1.10.3210.10">
    <property type="entry name" value="Hypothetical protein af1432"/>
    <property type="match status" value="1"/>
</dbReference>
<keyword evidence="3 6" id="KW-0378">Hydrolase</keyword>
<dbReference type="EMBL" id="MFSQ01000034">
    <property type="protein sequence ID" value="OGI41177.1"/>
    <property type="molecule type" value="Genomic_DNA"/>
</dbReference>
<dbReference type="AlphaFoldDB" id="A0A1F6T7R1"/>
<organism evidence="6 7">
    <name type="scientific">Candidatus Muproteobacteria bacterium RBG_16_62_13</name>
    <dbReference type="NCBI Taxonomy" id="1817756"/>
    <lineage>
        <taxon>Bacteria</taxon>
        <taxon>Pseudomonadati</taxon>
        <taxon>Pseudomonadota</taxon>
        <taxon>Candidatus Muproteobacteria</taxon>
    </lineage>
</organism>
<name>A0A1F6T7R1_9PROT</name>
<evidence type="ECO:0000313" key="7">
    <source>
        <dbReference type="Proteomes" id="UP000178379"/>
    </source>
</evidence>
<feature type="domain" description="HD/PDEase" evidence="5">
    <location>
        <begin position="31"/>
        <end position="140"/>
    </location>
</feature>
<dbReference type="FunFam" id="1.10.3210.10:FF:000012">
    <property type="entry name" value="HD domain containing 3"/>
    <property type="match status" value="1"/>
</dbReference>
<evidence type="ECO:0000256" key="1">
    <source>
        <dbReference type="ARBA" id="ARBA00001936"/>
    </source>
</evidence>
<dbReference type="SUPFAM" id="SSF109604">
    <property type="entry name" value="HD-domain/PDEase-like"/>
    <property type="match status" value="1"/>
</dbReference>
<evidence type="ECO:0000313" key="6">
    <source>
        <dbReference type="EMBL" id="OGI41177.1"/>
    </source>
</evidence>
<dbReference type="Proteomes" id="UP000178379">
    <property type="component" value="Unassembled WGS sequence"/>
</dbReference>
<dbReference type="SMART" id="SM00471">
    <property type="entry name" value="HDc"/>
    <property type="match status" value="1"/>
</dbReference>